<dbReference type="Gene3D" id="3.40.430.10">
    <property type="entry name" value="Dihydrofolate Reductase, subunit A"/>
    <property type="match status" value="1"/>
</dbReference>
<dbReference type="Pfam" id="PF00186">
    <property type="entry name" value="DHFR_1"/>
    <property type="match status" value="1"/>
</dbReference>
<keyword evidence="5 8" id="KW-0521">NADP</keyword>
<dbReference type="PROSITE" id="PS00075">
    <property type="entry name" value="DHFR_1"/>
    <property type="match status" value="1"/>
</dbReference>
<gene>
    <name evidence="11" type="primary">dhfrIII</name>
    <name evidence="11" type="ORF">MSZNOR_3109</name>
</gene>
<dbReference type="InterPro" id="IPR012259">
    <property type="entry name" value="DHFR"/>
</dbReference>
<accession>A0ABM9I4C8</accession>
<evidence type="ECO:0000256" key="3">
    <source>
        <dbReference type="ARBA" id="ARBA00012856"/>
    </source>
</evidence>
<dbReference type="InterPro" id="IPR024072">
    <property type="entry name" value="DHFR-like_dom_sf"/>
</dbReference>
<comment type="function">
    <text evidence="7 8">Key enzyme in folate metabolism. Catalyzes an essential reaction for de novo glycine and purine synthesis, and for DNA precursor synthesis.</text>
</comment>
<protein>
    <recommendedName>
        <fullName evidence="3 8">Dihydrofolate reductase</fullName>
        <ecNumber evidence="3 8">1.5.1.3</ecNumber>
    </recommendedName>
</protein>
<comment type="similarity">
    <text evidence="2 8 9">Belongs to the dihydrofolate reductase family.</text>
</comment>
<keyword evidence="12" id="KW-1185">Reference proteome</keyword>
<comment type="catalytic activity">
    <reaction evidence="8">
        <text>(6S)-5,6,7,8-tetrahydrofolate + NADP(+) = 7,8-dihydrofolate + NADPH + H(+)</text>
        <dbReference type="Rhea" id="RHEA:15009"/>
        <dbReference type="ChEBI" id="CHEBI:15378"/>
        <dbReference type="ChEBI" id="CHEBI:57451"/>
        <dbReference type="ChEBI" id="CHEBI:57453"/>
        <dbReference type="ChEBI" id="CHEBI:57783"/>
        <dbReference type="ChEBI" id="CHEBI:58349"/>
        <dbReference type="EC" id="1.5.1.3"/>
    </reaction>
</comment>
<evidence type="ECO:0000256" key="5">
    <source>
        <dbReference type="ARBA" id="ARBA00022857"/>
    </source>
</evidence>
<evidence type="ECO:0000256" key="7">
    <source>
        <dbReference type="ARBA" id="ARBA00025067"/>
    </source>
</evidence>
<comment type="pathway">
    <text evidence="1 8">Cofactor biosynthesis; tetrahydrofolate biosynthesis; 5,6,7,8-tetrahydrofolate from 7,8-dihydrofolate: step 1/1.</text>
</comment>
<evidence type="ECO:0000256" key="2">
    <source>
        <dbReference type="ARBA" id="ARBA00009539"/>
    </source>
</evidence>
<evidence type="ECO:0000256" key="1">
    <source>
        <dbReference type="ARBA" id="ARBA00004903"/>
    </source>
</evidence>
<reference evidence="11 12" key="1">
    <citation type="submission" date="2023-03" db="EMBL/GenBank/DDBJ databases">
        <authorList>
            <person name="Pearce D."/>
        </authorList>
    </citation>
    <scope>NUCLEOTIDE SEQUENCE [LARGE SCALE GENOMIC DNA]</scope>
    <source>
        <strain evidence="11">Msz</strain>
    </source>
</reference>
<evidence type="ECO:0000256" key="8">
    <source>
        <dbReference type="PIRNR" id="PIRNR000194"/>
    </source>
</evidence>
<dbReference type="InterPro" id="IPR001796">
    <property type="entry name" value="DHFR_dom"/>
</dbReference>
<dbReference type="PROSITE" id="PS51330">
    <property type="entry name" value="DHFR_2"/>
    <property type="match status" value="1"/>
</dbReference>
<dbReference type="CDD" id="cd00209">
    <property type="entry name" value="DHFR"/>
    <property type="match status" value="1"/>
</dbReference>
<evidence type="ECO:0000256" key="4">
    <source>
        <dbReference type="ARBA" id="ARBA00022563"/>
    </source>
</evidence>
<organism evidence="11 12">
    <name type="scientific">Methylocaldum szegediense</name>
    <dbReference type="NCBI Taxonomy" id="73780"/>
    <lineage>
        <taxon>Bacteria</taxon>
        <taxon>Pseudomonadati</taxon>
        <taxon>Pseudomonadota</taxon>
        <taxon>Gammaproteobacteria</taxon>
        <taxon>Methylococcales</taxon>
        <taxon>Methylococcaceae</taxon>
        <taxon>Methylocaldum</taxon>
    </lineage>
</organism>
<evidence type="ECO:0000259" key="10">
    <source>
        <dbReference type="PROSITE" id="PS51330"/>
    </source>
</evidence>
<dbReference type="Proteomes" id="UP001162030">
    <property type="component" value="Chromosome"/>
</dbReference>
<dbReference type="PRINTS" id="PR00070">
    <property type="entry name" value="DHFR"/>
</dbReference>
<proteinExistence type="inferred from homology"/>
<evidence type="ECO:0000256" key="9">
    <source>
        <dbReference type="RuleBase" id="RU004474"/>
    </source>
</evidence>
<dbReference type="EMBL" id="OX458333">
    <property type="protein sequence ID" value="CAI8883710.1"/>
    <property type="molecule type" value="Genomic_DNA"/>
</dbReference>
<sequence>MKNRVMKISLIVAMSENRVIGVDNRMPWHLSSDLKRFKRITMGKPLIMGRRTHESIGRPLPGRKNIVLTTDRTYTAPGCVVAHSLEDALEEANADEVMVIGGSSLYEKLLPTADRLYLTLIHRAFTGDTFFPQIKWDEWTEIERLDVEDDPDSGLSYSFLILERKTDNRGEKRLPD</sequence>
<evidence type="ECO:0000313" key="12">
    <source>
        <dbReference type="Proteomes" id="UP001162030"/>
    </source>
</evidence>
<dbReference type="EC" id="1.5.1.3" evidence="3 8"/>
<keyword evidence="6 8" id="KW-0560">Oxidoreductase</keyword>
<dbReference type="PANTHER" id="PTHR48069:SF3">
    <property type="entry name" value="DIHYDROFOLATE REDUCTASE"/>
    <property type="match status" value="1"/>
</dbReference>
<dbReference type="GO" id="GO:0004146">
    <property type="term" value="F:dihydrofolate reductase activity"/>
    <property type="evidence" value="ECO:0007669"/>
    <property type="project" value="UniProtKB-EC"/>
</dbReference>
<dbReference type="InterPro" id="IPR017925">
    <property type="entry name" value="DHFR_CS"/>
</dbReference>
<name>A0ABM9I4C8_9GAMM</name>
<dbReference type="PANTHER" id="PTHR48069">
    <property type="entry name" value="DIHYDROFOLATE REDUCTASE"/>
    <property type="match status" value="1"/>
</dbReference>
<evidence type="ECO:0000256" key="6">
    <source>
        <dbReference type="ARBA" id="ARBA00023002"/>
    </source>
</evidence>
<feature type="domain" description="DHFR" evidence="10">
    <location>
        <begin position="7"/>
        <end position="164"/>
    </location>
</feature>
<dbReference type="PIRSF" id="PIRSF000194">
    <property type="entry name" value="DHFR"/>
    <property type="match status" value="1"/>
</dbReference>
<keyword evidence="4 8" id="KW-0554">One-carbon metabolism</keyword>
<evidence type="ECO:0000313" key="11">
    <source>
        <dbReference type="EMBL" id="CAI8883710.1"/>
    </source>
</evidence>
<dbReference type="SUPFAM" id="SSF53597">
    <property type="entry name" value="Dihydrofolate reductase-like"/>
    <property type="match status" value="1"/>
</dbReference>